<evidence type="ECO:0000256" key="6">
    <source>
        <dbReference type="SAM" id="MobiDB-lite"/>
    </source>
</evidence>
<feature type="transmembrane region" description="Helical" evidence="7">
    <location>
        <begin position="82"/>
        <end position="106"/>
    </location>
</feature>
<feature type="compositionally biased region" description="Polar residues" evidence="6">
    <location>
        <begin position="14"/>
        <end position="29"/>
    </location>
</feature>
<reference evidence="10" key="1">
    <citation type="submission" date="2017-01" db="EMBL/GenBank/DDBJ databases">
        <title>Comparative genomics of anhydrobiosis in the tardigrade Hypsibius dujardini.</title>
        <authorList>
            <person name="Yoshida Y."/>
            <person name="Koutsovoulos G."/>
            <person name="Laetsch D."/>
            <person name="Stevens L."/>
            <person name="Kumar S."/>
            <person name="Horikawa D."/>
            <person name="Ishino K."/>
            <person name="Komine S."/>
            <person name="Tomita M."/>
            <person name="Blaxter M."/>
            <person name="Arakawa K."/>
        </authorList>
    </citation>
    <scope>NUCLEOTIDE SEQUENCE [LARGE SCALE GENOMIC DNA]</scope>
    <source>
        <strain evidence="10">Z151</strain>
    </source>
</reference>
<protein>
    <recommendedName>
        <fullName evidence="8">MARVEL domain-containing protein</fullName>
    </recommendedName>
</protein>
<sequence length="307" mass="33346">MLGNNYGTNGGSFGSVNERASSSEPPRTVIDTSQPTCSFRYLFSFNGILKLLAVSSTLMALVFVLARTTLSESYTEGTSHFTLFASATGAVYSGILLLLCICHFSPWAALEAIFSGLHTVTLGIAGGLMIPYFQKDWRPLIRMGVASSSDPAHPAAASTGIHCSPLYLRTVPGILKIFEIILSVIAFILAYSGYFWSDYSLGSAGWTKFATGTAFVSSALFLIYYLLGLSPWLLYEMIFDFVMAIFLLIAGAVMIPYSDRDNTRAACVAFCWAAMVCYAVDGLLKVRLRRRDTVTSSGVLTHQVVKV</sequence>
<feature type="region of interest" description="Disordered" evidence="6">
    <location>
        <begin position="1"/>
        <end position="29"/>
    </location>
</feature>
<name>A0A1W0X5R2_HYPEX</name>
<accession>A0A1W0X5R2</accession>
<feature type="transmembrane region" description="Helical" evidence="7">
    <location>
        <begin position="209"/>
        <end position="227"/>
    </location>
</feature>
<evidence type="ECO:0000256" key="2">
    <source>
        <dbReference type="ARBA" id="ARBA00022692"/>
    </source>
</evidence>
<dbReference type="PANTHER" id="PTHR22776:SF49">
    <property type="entry name" value="MARVEL DOMAIN-CONTAINING PROTEIN"/>
    <property type="match status" value="1"/>
</dbReference>
<dbReference type="PANTHER" id="PTHR22776">
    <property type="entry name" value="MARVEL-CONTAINING POTENTIAL LIPID RAFT-ASSOCIATED PROTEIN"/>
    <property type="match status" value="1"/>
</dbReference>
<dbReference type="EMBL" id="MTYJ01000015">
    <property type="protein sequence ID" value="OQV22839.1"/>
    <property type="molecule type" value="Genomic_DNA"/>
</dbReference>
<evidence type="ECO:0000259" key="8">
    <source>
        <dbReference type="PROSITE" id="PS51225"/>
    </source>
</evidence>
<dbReference type="PROSITE" id="PS51225">
    <property type="entry name" value="MARVEL"/>
    <property type="match status" value="1"/>
</dbReference>
<evidence type="ECO:0000256" key="5">
    <source>
        <dbReference type="PROSITE-ProRule" id="PRU00581"/>
    </source>
</evidence>
<keyword evidence="2 5" id="KW-0812">Transmembrane</keyword>
<feature type="transmembrane region" description="Helical" evidence="7">
    <location>
        <begin position="177"/>
        <end position="197"/>
    </location>
</feature>
<feature type="transmembrane region" description="Helical" evidence="7">
    <location>
        <begin position="112"/>
        <end position="133"/>
    </location>
</feature>
<organism evidence="9 10">
    <name type="scientific">Hypsibius exemplaris</name>
    <name type="common">Freshwater tardigrade</name>
    <dbReference type="NCBI Taxonomy" id="2072580"/>
    <lineage>
        <taxon>Eukaryota</taxon>
        <taxon>Metazoa</taxon>
        <taxon>Ecdysozoa</taxon>
        <taxon>Tardigrada</taxon>
        <taxon>Eutardigrada</taxon>
        <taxon>Parachela</taxon>
        <taxon>Hypsibioidea</taxon>
        <taxon>Hypsibiidae</taxon>
        <taxon>Hypsibius</taxon>
    </lineage>
</organism>
<evidence type="ECO:0000313" key="10">
    <source>
        <dbReference type="Proteomes" id="UP000192578"/>
    </source>
</evidence>
<evidence type="ECO:0000256" key="3">
    <source>
        <dbReference type="ARBA" id="ARBA00022989"/>
    </source>
</evidence>
<dbReference type="Proteomes" id="UP000192578">
    <property type="component" value="Unassembled WGS sequence"/>
</dbReference>
<keyword evidence="3 7" id="KW-1133">Transmembrane helix</keyword>
<gene>
    <name evidence="9" type="ORF">BV898_03272</name>
</gene>
<dbReference type="InterPro" id="IPR050578">
    <property type="entry name" value="MARVEL-CKLF_proteins"/>
</dbReference>
<keyword evidence="4 5" id="KW-0472">Membrane</keyword>
<dbReference type="GO" id="GO:0016020">
    <property type="term" value="C:membrane"/>
    <property type="evidence" value="ECO:0007669"/>
    <property type="project" value="UniProtKB-SubCell"/>
</dbReference>
<comment type="subcellular location">
    <subcellularLocation>
        <location evidence="1">Membrane</location>
        <topology evidence="1">Multi-pass membrane protein</topology>
    </subcellularLocation>
</comment>
<dbReference type="Pfam" id="PF01284">
    <property type="entry name" value="MARVEL"/>
    <property type="match status" value="1"/>
</dbReference>
<keyword evidence="10" id="KW-1185">Reference proteome</keyword>
<evidence type="ECO:0000313" key="9">
    <source>
        <dbReference type="EMBL" id="OQV22839.1"/>
    </source>
</evidence>
<dbReference type="AlphaFoldDB" id="A0A1W0X5R2"/>
<dbReference type="OrthoDB" id="10028364at2759"/>
<dbReference type="InterPro" id="IPR008253">
    <property type="entry name" value="Marvel"/>
</dbReference>
<comment type="caution">
    <text evidence="9">The sequence shown here is derived from an EMBL/GenBank/DDBJ whole genome shotgun (WGS) entry which is preliminary data.</text>
</comment>
<evidence type="ECO:0000256" key="4">
    <source>
        <dbReference type="ARBA" id="ARBA00023136"/>
    </source>
</evidence>
<proteinExistence type="predicted"/>
<feature type="transmembrane region" description="Helical" evidence="7">
    <location>
        <begin position="263"/>
        <end position="284"/>
    </location>
</feature>
<feature type="transmembrane region" description="Helical" evidence="7">
    <location>
        <begin position="234"/>
        <end position="257"/>
    </location>
</feature>
<feature type="domain" description="MARVEL" evidence="8">
    <location>
        <begin position="167"/>
        <end position="290"/>
    </location>
</feature>
<evidence type="ECO:0000256" key="7">
    <source>
        <dbReference type="SAM" id="Phobius"/>
    </source>
</evidence>
<evidence type="ECO:0000256" key="1">
    <source>
        <dbReference type="ARBA" id="ARBA00004141"/>
    </source>
</evidence>
<feature type="transmembrane region" description="Helical" evidence="7">
    <location>
        <begin position="48"/>
        <end position="70"/>
    </location>
</feature>